<accession>A0A060A104</accession>
<dbReference type="GeneID" id="92932159"/>
<protein>
    <submittedName>
        <fullName evidence="1">Uncharacterized protein</fullName>
    </submittedName>
</protein>
<dbReference type="KEGG" id="acz:Acaty_c2085"/>
<proteinExistence type="predicted"/>
<dbReference type="HOGENOM" id="CLU_1712444_0_0_6"/>
<dbReference type="AlphaFoldDB" id="A0A060A104"/>
<dbReference type="Proteomes" id="UP000005522">
    <property type="component" value="Chromosome"/>
</dbReference>
<dbReference type="RefSeq" id="WP_004868350.1">
    <property type="nucleotide sequence ID" value="NZ_CP005986.1"/>
</dbReference>
<organism evidence="1 2">
    <name type="scientific">Acidithiobacillus caldus (strain ATCC 51756 / DSM 8584 / KU)</name>
    <dbReference type="NCBI Taxonomy" id="637389"/>
    <lineage>
        <taxon>Bacteria</taxon>
        <taxon>Pseudomonadati</taxon>
        <taxon>Pseudomonadota</taxon>
        <taxon>Acidithiobacillia</taxon>
        <taxon>Acidithiobacillales</taxon>
        <taxon>Acidithiobacillaceae</taxon>
        <taxon>Acidithiobacillus</taxon>
    </lineage>
</organism>
<evidence type="ECO:0000313" key="1">
    <source>
        <dbReference type="EMBL" id="AIA55941.1"/>
    </source>
</evidence>
<dbReference type="EMBL" id="CP005986">
    <property type="protein sequence ID" value="AIA55941.1"/>
    <property type="molecule type" value="Genomic_DNA"/>
</dbReference>
<evidence type="ECO:0000313" key="2">
    <source>
        <dbReference type="Proteomes" id="UP000005522"/>
    </source>
</evidence>
<reference evidence="1 2" key="1">
    <citation type="journal article" date="2009" name="J. Bacteriol.">
        <title>Draft genome sequence of the extremely acidophilic bacterium Acidithiobacillus caldus ATCC 51756 reveals metabolic versatility in the genus Acidithiobacillus.</title>
        <authorList>
            <person name="Valdes J."/>
            <person name="Quatrini R."/>
            <person name="Hallberg K."/>
            <person name="Dopson M."/>
            <person name="Valenzuela P.D."/>
            <person name="Holmes D.S."/>
        </authorList>
    </citation>
    <scope>NUCLEOTIDE SEQUENCE [LARGE SCALE GENOMIC DNA]</scope>
    <source>
        <strain evidence="2">ATCC 51756 / DSM 8584 / KU</strain>
    </source>
</reference>
<dbReference type="eggNOG" id="ENOG50347Y3">
    <property type="taxonomic scope" value="Bacteria"/>
</dbReference>
<sequence length="148" mass="16895">MPHSASPLTLQDRFFERFRGRTIILHRGFPPGYLAELLKQPGGGGHFRVDLRQLGSEVDSPMDWLLQRHVLPLDLPTPLLLKVEDESIYLRHLLQGSSPGHPSEILWMLDAIHERHHALLRRLPAGLQPRRGMAVDDNAIDYDLYNDA</sequence>
<name>A0A060A104_ACICK</name>
<gene>
    <name evidence="1" type="ORF">Acaty_c2085</name>
</gene>